<evidence type="ECO:0000256" key="2">
    <source>
        <dbReference type="ARBA" id="ARBA00022759"/>
    </source>
</evidence>
<dbReference type="EMBL" id="JAZGJU010000002">
    <property type="protein sequence ID" value="MEE6125975.1"/>
    <property type="molecule type" value="Genomic_DNA"/>
</dbReference>
<reference evidence="6" key="1">
    <citation type="submission" date="2016-07" db="EMBL/GenBank/DDBJ databases">
        <authorList>
            <person name="Jeong J.-J."/>
            <person name="Kim D.W."/>
            <person name="Sang M.K."/>
            <person name="Choi I.-G."/>
            <person name="Kim K.D."/>
        </authorList>
    </citation>
    <scope>NUCLEOTIDE SEQUENCE</scope>
    <source>
        <strain evidence="6">CC-VM-7</strain>
    </source>
</reference>
<organism evidence="6 7">
    <name type="scientific">Chryseobacterium arthrosphaerae</name>
    <dbReference type="NCBI Taxonomy" id="651561"/>
    <lineage>
        <taxon>Bacteria</taxon>
        <taxon>Pseudomonadati</taxon>
        <taxon>Bacteroidota</taxon>
        <taxon>Flavobacteriia</taxon>
        <taxon>Flavobacteriales</taxon>
        <taxon>Weeksellaceae</taxon>
        <taxon>Chryseobacterium group</taxon>
        <taxon>Chryseobacterium</taxon>
    </lineage>
</organism>
<dbReference type="RefSeq" id="WP_065396861.1">
    <property type="nucleotide sequence ID" value="NZ_CP033811.1"/>
</dbReference>
<keyword evidence="8" id="KW-1185">Reference proteome</keyword>
<reference evidence="5 8" key="3">
    <citation type="submission" date="2024-01" db="EMBL/GenBank/DDBJ databases">
        <title>Whole genome of Chryseobacterium arthrosphaerae NNCa 2741.</title>
        <authorList>
            <person name="Boriskina E.V."/>
            <person name="Gordinskaya N.A."/>
            <person name="Kropotov V.S."/>
            <person name="Alekseeva A.E."/>
            <person name="Makhova M.A."/>
            <person name="Kryazhev D.V."/>
            <person name="Shkurkina I.S."/>
        </authorList>
    </citation>
    <scope>NUCLEOTIDE SEQUENCE [LARGE SCALE GENOMIC DNA]</scope>
    <source>
        <strain evidence="5 8">NNCa 2741</strain>
    </source>
</reference>
<dbReference type="PROSITE" id="PS50830">
    <property type="entry name" value="TNASE_3"/>
    <property type="match status" value="1"/>
</dbReference>
<proteinExistence type="predicted"/>
<dbReference type="EMBL" id="MAYG01000001">
    <property type="protein sequence ID" value="OCA72846.1"/>
    <property type="molecule type" value="Genomic_DNA"/>
</dbReference>
<dbReference type="GO" id="GO:0016787">
    <property type="term" value="F:hydrolase activity"/>
    <property type="evidence" value="ECO:0007669"/>
    <property type="project" value="UniProtKB-KW"/>
</dbReference>
<dbReference type="SMART" id="SM00318">
    <property type="entry name" value="SNc"/>
    <property type="match status" value="1"/>
</dbReference>
<dbReference type="InterPro" id="IPR035437">
    <property type="entry name" value="SNase_OB-fold_sf"/>
</dbReference>
<name>A0A1B8ZMK2_9FLAO</name>
<dbReference type="PANTHER" id="PTHR12302:SF3">
    <property type="entry name" value="SERINE_THREONINE-PROTEIN KINASE 31"/>
    <property type="match status" value="1"/>
</dbReference>
<evidence type="ECO:0000313" key="6">
    <source>
        <dbReference type="EMBL" id="OCA72846.1"/>
    </source>
</evidence>
<reference evidence="7" key="2">
    <citation type="submission" date="2016-07" db="EMBL/GenBank/DDBJ databases">
        <authorList>
            <person name="Florea S."/>
            <person name="Webb J.S."/>
            <person name="Jaromczyk J."/>
            <person name="Schardl C.L."/>
        </authorList>
    </citation>
    <scope>NUCLEOTIDE SEQUENCE [LARGE SCALE GENOMIC DNA]</scope>
    <source>
        <strain evidence="7">CC-VM-7</strain>
    </source>
</reference>
<dbReference type="Proteomes" id="UP001350005">
    <property type="component" value="Unassembled WGS sequence"/>
</dbReference>
<dbReference type="InterPro" id="IPR002071">
    <property type="entry name" value="Thermonucl_AS"/>
</dbReference>
<protein>
    <submittedName>
        <fullName evidence="5 6">Nuclease</fullName>
    </submittedName>
</protein>
<comment type="caution">
    <text evidence="6">The sequence shown here is derived from an EMBL/GenBank/DDBJ whole genome shotgun (WGS) entry which is preliminary data.</text>
</comment>
<evidence type="ECO:0000256" key="3">
    <source>
        <dbReference type="ARBA" id="ARBA00022801"/>
    </source>
</evidence>
<evidence type="ECO:0000313" key="5">
    <source>
        <dbReference type="EMBL" id="MEE6125975.1"/>
    </source>
</evidence>
<dbReference type="Gene3D" id="2.40.50.90">
    <property type="match status" value="1"/>
</dbReference>
<gene>
    <name evidence="6" type="ORF">BBI00_00125</name>
    <name evidence="5" type="ORF">V2E39_01090</name>
</gene>
<feature type="domain" description="TNase-like" evidence="4">
    <location>
        <begin position="17"/>
        <end position="139"/>
    </location>
</feature>
<keyword evidence="3" id="KW-0378">Hydrolase</keyword>
<dbReference type="PROSITE" id="PS01123">
    <property type="entry name" value="TNASE_1"/>
    <property type="match status" value="1"/>
</dbReference>
<dbReference type="Proteomes" id="UP000093432">
    <property type="component" value="Unassembled WGS sequence"/>
</dbReference>
<dbReference type="KEGG" id="carh:EGY05_03135"/>
<evidence type="ECO:0000259" key="4">
    <source>
        <dbReference type="PROSITE" id="PS50830"/>
    </source>
</evidence>
<dbReference type="PANTHER" id="PTHR12302">
    <property type="entry name" value="EBNA2 BINDING PROTEIN P100"/>
    <property type="match status" value="1"/>
</dbReference>
<dbReference type="PROSITE" id="PS01284">
    <property type="entry name" value="TNASE_2"/>
    <property type="match status" value="1"/>
</dbReference>
<dbReference type="STRING" id="651561.BBI00_00125"/>
<accession>A0A1B8ZMK2</accession>
<sequence>MKRLMLMYLFFPVLMFSQTSGKVIKISDGDTITLLLEGNQQKKLRLAEVDCPENGQAFGKNAKKFTSAQVFGKTVNFVETTTDRYGRSVAKVYYDDGKYLSKELIKAGMGWWYFSYSKDTTLGKVQEKAQAKKIGLWQDVNAMAPWEYRKMKREASKLKKSEASKNEIKVKTKGVI</sequence>
<dbReference type="SUPFAM" id="SSF50199">
    <property type="entry name" value="Staphylococcal nuclease"/>
    <property type="match status" value="1"/>
</dbReference>
<evidence type="ECO:0000313" key="8">
    <source>
        <dbReference type="Proteomes" id="UP001350005"/>
    </source>
</evidence>
<dbReference type="GO" id="GO:0003676">
    <property type="term" value="F:nucleic acid binding"/>
    <property type="evidence" value="ECO:0007669"/>
    <property type="project" value="InterPro"/>
</dbReference>
<keyword evidence="2" id="KW-0255">Endonuclease</keyword>
<dbReference type="GO" id="GO:0004519">
    <property type="term" value="F:endonuclease activity"/>
    <property type="evidence" value="ECO:0007669"/>
    <property type="project" value="UniProtKB-KW"/>
</dbReference>
<evidence type="ECO:0000256" key="1">
    <source>
        <dbReference type="ARBA" id="ARBA00022722"/>
    </source>
</evidence>
<keyword evidence="1" id="KW-0540">Nuclease</keyword>
<dbReference type="AlphaFoldDB" id="A0A1B8ZMK2"/>
<dbReference type="Pfam" id="PF00565">
    <property type="entry name" value="SNase"/>
    <property type="match status" value="1"/>
</dbReference>
<dbReference type="InterPro" id="IPR016071">
    <property type="entry name" value="Staphylococal_nuclease_OB-fold"/>
</dbReference>
<dbReference type="OrthoDB" id="9805504at2"/>
<evidence type="ECO:0000313" key="7">
    <source>
        <dbReference type="Proteomes" id="UP000093432"/>
    </source>
</evidence>